<gene>
    <name evidence="2" type="ORF">E8M12_04685</name>
</gene>
<name>A0A4U1B7A3_9GAMM</name>
<dbReference type="Proteomes" id="UP000307999">
    <property type="component" value="Unassembled WGS sequence"/>
</dbReference>
<protein>
    <submittedName>
        <fullName evidence="2">Uncharacterized protein</fullName>
    </submittedName>
</protein>
<dbReference type="EMBL" id="SWDB01000009">
    <property type="protein sequence ID" value="TKB46353.1"/>
    <property type="molecule type" value="Genomic_DNA"/>
</dbReference>
<dbReference type="RefSeq" id="WP_136734929.1">
    <property type="nucleotide sequence ID" value="NZ_SWDB01000009.1"/>
</dbReference>
<proteinExistence type="predicted"/>
<dbReference type="OrthoDB" id="6401651at2"/>
<comment type="caution">
    <text evidence="2">The sequence shown here is derived from an EMBL/GenBank/DDBJ whole genome shotgun (WGS) entry which is preliminary data.</text>
</comment>
<keyword evidence="3" id="KW-1185">Reference proteome</keyword>
<feature type="transmembrane region" description="Helical" evidence="1">
    <location>
        <begin position="43"/>
        <end position="65"/>
    </location>
</feature>
<sequence>MTTFQTIVLVVGACLLLLGGFSGIAIFIRALKISDKFGDETNVGSLWGLFMLGIAAGLLLTWWALRTTGG</sequence>
<keyword evidence="1" id="KW-0472">Membrane</keyword>
<evidence type="ECO:0000313" key="3">
    <source>
        <dbReference type="Proteomes" id="UP000307999"/>
    </source>
</evidence>
<keyword evidence="1" id="KW-1133">Transmembrane helix</keyword>
<accession>A0A4U1B7A3</accession>
<evidence type="ECO:0000256" key="1">
    <source>
        <dbReference type="SAM" id="Phobius"/>
    </source>
</evidence>
<organism evidence="2 3">
    <name type="scientific">Thalassotalea mangrovi</name>
    <dbReference type="NCBI Taxonomy" id="2572245"/>
    <lineage>
        <taxon>Bacteria</taxon>
        <taxon>Pseudomonadati</taxon>
        <taxon>Pseudomonadota</taxon>
        <taxon>Gammaproteobacteria</taxon>
        <taxon>Alteromonadales</taxon>
        <taxon>Colwelliaceae</taxon>
        <taxon>Thalassotalea</taxon>
    </lineage>
</organism>
<evidence type="ECO:0000313" key="2">
    <source>
        <dbReference type="EMBL" id="TKB46353.1"/>
    </source>
</evidence>
<keyword evidence="1" id="KW-0812">Transmembrane</keyword>
<feature type="transmembrane region" description="Helical" evidence="1">
    <location>
        <begin position="6"/>
        <end position="31"/>
    </location>
</feature>
<reference evidence="2 3" key="1">
    <citation type="submission" date="2019-04" db="EMBL/GenBank/DDBJ databases">
        <title>Thalassotalea guangxiensis sp. nov., isolated from sediment of the coastal wetland.</title>
        <authorList>
            <person name="Zheng S."/>
            <person name="Zhang D."/>
        </authorList>
    </citation>
    <scope>NUCLEOTIDE SEQUENCE [LARGE SCALE GENOMIC DNA]</scope>
    <source>
        <strain evidence="2 3">ZS-4</strain>
    </source>
</reference>
<dbReference type="AlphaFoldDB" id="A0A4U1B7A3"/>